<gene>
    <name evidence="5" type="ORF">SAMN05660686_03585</name>
</gene>
<keyword evidence="2" id="KW-0378">Hydrolase</keyword>
<dbReference type="Gene3D" id="3.90.400.10">
    <property type="entry name" value="Oligo-1,6-glucosidase, Domain 2"/>
    <property type="match status" value="1"/>
</dbReference>
<evidence type="ECO:0000313" key="5">
    <source>
        <dbReference type="EMBL" id="SDG16629.1"/>
    </source>
</evidence>
<accession>A0A8G2BK77</accession>
<comment type="similarity">
    <text evidence="1">Belongs to the glycosyl hydrolase 13 family.</text>
</comment>
<sequence length="567" mass="64790">MKLRKIGKAETSDYEQAWWRGATIYEIYVRSFRDSNGDGIGDLGGVLEKIDHIASLGVDAVWLSPFYKSPQKDYGYDIEDFRLVDPSAGTMEDFLRLRDAVHARGMRLLLDFVPCHTSDQHPWFQESRSSRDNPKADWYVWADQRADGCPPNNWLSSFGGTAWTWEPRRSQYYYHPFLTEQPALNLHNEEVLDHIIQEMEYWCSQGVDGFRIDAVQCLSWDRDLRDNPPVGREGSHVMFGGGPTNPFARQHHLFDRNAEGTEEILARFRQFADEQECVLIGELADIDTPLAAPDLTGQGRRLHAVYDFNLINCPSDVEALTEQLRRREELMGASWVYNVLTNHDSTRALSNLTYFAVDTYPKQAAKLLLFMQLTLKGGCILYQGEELGLPHPHLEYEDIVDPWAKAFWPTFEGRDGARTPIPWSADAPQAGFSDGKPWLRVPEEHLSFAVDRQEEDADSVLNFLRRLIAWRRDQPTLRFGDEQISRWERAPIITWRRCHAGSELRAIANFATDQAFLPLDEFWRPMRVPGGVTRRQEHGLSLGPLEFAVVTADNQGGTKPASASDDT</sequence>
<keyword evidence="6" id="KW-1185">Reference proteome</keyword>
<dbReference type="PANTHER" id="PTHR10357:SF179">
    <property type="entry name" value="NEUTRAL AND BASIC AMINO ACID TRANSPORT PROTEIN RBAT"/>
    <property type="match status" value="1"/>
</dbReference>
<dbReference type="SMART" id="SM00642">
    <property type="entry name" value="Aamy"/>
    <property type="match status" value="1"/>
</dbReference>
<dbReference type="InterPro" id="IPR017853">
    <property type="entry name" value="GH"/>
</dbReference>
<comment type="caution">
    <text evidence="5">The sequence shown here is derived from an EMBL/GenBank/DDBJ whole genome shotgun (WGS) entry which is preliminary data.</text>
</comment>
<protein>
    <submittedName>
        <fullName evidence="5">Alpha-glucosidase</fullName>
    </submittedName>
</protein>
<name>A0A8G2BK77_9PROT</name>
<dbReference type="Proteomes" id="UP000198615">
    <property type="component" value="Unassembled WGS sequence"/>
</dbReference>
<dbReference type="RefSeq" id="WP_175474277.1">
    <property type="nucleotide sequence ID" value="NZ_FNBW01000011.1"/>
</dbReference>
<evidence type="ECO:0000256" key="2">
    <source>
        <dbReference type="ARBA" id="ARBA00022801"/>
    </source>
</evidence>
<evidence type="ECO:0000256" key="1">
    <source>
        <dbReference type="ARBA" id="ARBA00008061"/>
    </source>
</evidence>
<dbReference type="InterPro" id="IPR045857">
    <property type="entry name" value="O16G_dom_2"/>
</dbReference>
<dbReference type="PANTHER" id="PTHR10357">
    <property type="entry name" value="ALPHA-AMYLASE FAMILY MEMBER"/>
    <property type="match status" value="1"/>
</dbReference>
<dbReference type="InterPro" id="IPR006047">
    <property type="entry name" value="GH13_cat_dom"/>
</dbReference>
<reference evidence="5 6" key="1">
    <citation type="submission" date="2016-10" db="EMBL/GenBank/DDBJ databases">
        <authorList>
            <person name="Varghese N."/>
            <person name="Submissions S."/>
        </authorList>
    </citation>
    <scope>NUCLEOTIDE SEQUENCE [LARGE SCALE GENOMIC DNA]</scope>
    <source>
        <strain evidence="5 6">DSM 18839</strain>
    </source>
</reference>
<dbReference type="GO" id="GO:0004556">
    <property type="term" value="F:alpha-amylase activity"/>
    <property type="evidence" value="ECO:0007669"/>
    <property type="project" value="TreeGrafter"/>
</dbReference>
<dbReference type="Gene3D" id="3.20.20.80">
    <property type="entry name" value="Glycosidases"/>
    <property type="match status" value="1"/>
</dbReference>
<dbReference type="GO" id="GO:0009313">
    <property type="term" value="P:oligosaccharide catabolic process"/>
    <property type="evidence" value="ECO:0007669"/>
    <property type="project" value="TreeGrafter"/>
</dbReference>
<keyword evidence="3" id="KW-0326">Glycosidase</keyword>
<dbReference type="FunFam" id="3.90.400.10:FF:000002">
    <property type="entry name" value="Sucrose isomerase"/>
    <property type="match status" value="1"/>
</dbReference>
<dbReference type="AlphaFoldDB" id="A0A8G2BK77"/>
<evidence type="ECO:0000256" key="3">
    <source>
        <dbReference type="ARBA" id="ARBA00023295"/>
    </source>
</evidence>
<dbReference type="EMBL" id="FNBW01000011">
    <property type="protein sequence ID" value="SDG16629.1"/>
    <property type="molecule type" value="Genomic_DNA"/>
</dbReference>
<evidence type="ECO:0000313" key="6">
    <source>
        <dbReference type="Proteomes" id="UP000198615"/>
    </source>
</evidence>
<evidence type="ECO:0000259" key="4">
    <source>
        <dbReference type="SMART" id="SM00642"/>
    </source>
</evidence>
<dbReference type="SUPFAM" id="SSF51445">
    <property type="entry name" value="(Trans)glycosidases"/>
    <property type="match status" value="1"/>
</dbReference>
<proteinExistence type="inferred from homology"/>
<dbReference type="Pfam" id="PF00128">
    <property type="entry name" value="Alpha-amylase"/>
    <property type="match status" value="1"/>
</dbReference>
<organism evidence="5 6">
    <name type="scientific">Thalassobaculum litoreum DSM 18839</name>
    <dbReference type="NCBI Taxonomy" id="1123362"/>
    <lineage>
        <taxon>Bacteria</taxon>
        <taxon>Pseudomonadati</taxon>
        <taxon>Pseudomonadota</taxon>
        <taxon>Alphaproteobacteria</taxon>
        <taxon>Rhodospirillales</taxon>
        <taxon>Thalassobaculaceae</taxon>
        <taxon>Thalassobaculum</taxon>
    </lineage>
</organism>
<feature type="domain" description="Glycosyl hydrolase family 13 catalytic" evidence="4">
    <location>
        <begin position="26"/>
        <end position="418"/>
    </location>
</feature>